<proteinExistence type="predicted"/>
<feature type="compositionally biased region" description="Basic and acidic residues" evidence="2">
    <location>
        <begin position="129"/>
        <end position="154"/>
    </location>
</feature>
<evidence type="ECO:0000256" key="1">
    <source>
        <dbReference type="SAM" id="Coils"/>
    </source>
</evidence>
<keyword evidence="3" id="KW-1185">Reference proteome</keyword>
<evidence type="ECO:0000313" key="3">
    <source>
        <dbReference type="Proteomes" id="UP000887540"/>
    </source>
</evidence>
<protein>
    <submittedName>
        <fullName evidence="4">Uncharacterized protein</fullName>
    </submittedName>
</protein>
<feature type="region of interest" description="Disordered" evidence="2">
    <location>
        <begin position="268"/>
        <end position="313"/>
    </location>
</feature>
<organism evidence="3 4">
    <name type="scientific">Acrobeloides nanus</name>
    <dbReference type="NCBI Taxonomy" id="290746"/>
    <lineage>
        <taxon>Eukaryota</taxon>
        <taxon>Metazoa</taxon>
        <taxon>Ecdysozoa</taxon>
        <taxon>Nematoda</taxon>
        <taxon>Chromadorea</taxon>
        <taxon>Rhabditida</taxon>
        <taxon>Tylenchina</taxon>
        <taxon>Cephalobomorpha</taxon>
        <taxon>Cephaloboidea</taxon>
        <taxon>Cephalobidae</taxon>
        <taxon>Acrobeloides</taxon>
    </lineage>
</organism>
<feature type="compositionally biased region" description="Low complexity" evidence="2">
    <location>
        <begin position="420"/>
        <end position="429"/>
    </location>
</feature>
<dbReference type="Proteomes" id="UP000887540">
    <property type="component" value="Unplaced"/>
</dbReference>
<accession>A0A914DMF2</accession>
<feature type="compositionally biased region" description="Basic and acidic residues" evidence="2">
    <location>
        <begin position="272"/>
        <end position="296"/>
    </location>
</feature>
<evidence type="ECO:0000313" key="4">
    <source>
        <dbReference type="WBParaSite" id="ACRNAN_scaffold3234.g11979.t1"/>
    </source>
</evidence>
<feature type="region of interest" description="Disordered" evidence="2">
    <location>
        <begin position="126"/>
        <end position="212"/>
    </location>
</feature>
<reference evidence="4" key="1">
    <citation type="submission" date="2022-11" db="UniProtKB">
        <authorList>
            <consortium name="WormBaseParasite"/>
        </authorList>
    </citation>
    <scope>IDENTIFICATION</scope>
</reference>
<feature type="region of interest" description="Disordered" evidence="2">
    <location>
        <begin position="488"/>
        <end position="507"/>
    </location>
</feature>
<feature type="compositionally biased region" description="Basic and acidic residues" evidence="2">
    <location>
        <begin position="172"/>
        <end position="184"/>
    </location>
</feature>
<name>A0A914DMF2_9BILA</name>
<evidence type="ECO:0000256" key="2">
    <source>
        <dbReference type="SAM" id="MobiDB-lite"/>
    </source>
</evidence>
<sequence length="595" mass="67742">MADIKETCKWKTSKAESVEKKKSRWDPSDTLPTKSENVKERVIAEASIPIEMPYKDLVPPIGPSSSSWKSAIPPIHMFNTQPSPRPFAHRTLLPTPGQYFVNMGDYKPRPLFHQSLTIWNDGEIIGKPADQRSSHHPGQREHEKKKMENRERPKNSALSLRSVSSISKRKDRPMAKKRGNESNQKKQLPLKKKQESDAGFSKESIQVNPREKLQMDFESMKAIQNSLTTNFVKKNKPVEKLNGKELADELRSYGMRKSLRAIGKNFATHRTILRELRDRDKDKLENKKDTPKKDKPSTTPKSPPKSPTNVPLNLDVAFPKDKQEHVDKLAQRLVPSYRQEKSISMMRERYEKWDAFGLKSSVDDSTLLFQPSAPGLERSVSDPSAAISEEASKILNMNPSLNKNDLNLILGNNPTFENEPSTSSAPSSSRIEKQNFQFEKKIKTEPLDDEEFPSNIPLSVPKVAPMSPPCLITKLENSLDELASASSNIFQQTESSQAESPQSTKDLNRLRKPLKGDKLASDEDEQQILLETIIELVRQQSELEDDIKRDDSEIQRLTLEIENISQARKQKQKALERIKKKMKEVSSKNPRKNVK</sequence>
<feature type="compositionally biased region" description="Basic and acidic residues" evidence="2">
    <location>
        <begin position="1"/>
        <end position="27"/>
    </location>
</feature>
<keyword evidence="1" id="KW-0175">Coiled coil</keyword>
<feature type="compositionally biased region" description="Low complexity" evidence="2">
    <location>
        <begin position="156"/>
        <end position="166"/>
    </location>
</feature>
<feature type="compositionally biased region" description="Polar residues" evidence="2">
    <location>
        <begin position="488"/>
        <end position="505"/>
    </location>
</feature>
<feature type="region of interest" description="Disordered" evidence="2">
    <location>
        <begin position="412"/>
        <end position="433"/>
    </location>
</feature>
<feature type="region of interest" description="Disordered" evidence="2">
    <location>
        <begin position="1"/>
        <end position="37"/>
    </location>
</feature>
<feature type="coiled-coil region" evidence="1">
    <location>
        <begin position="540"/>
        <end position="588"/>
    </location>
</feature>
<dbReference type="WBParaSite" id="ACRNAN_scaffold3234.g11979.t1">
    <property type="protein sequence ID" value="ACRNAN_scaffold3234.g11979.t1"/>
    <property type="gene ID" value="ACRNAN_scaffold3234.g11979"/>
</dbReference>
<dbReference type="AlphaFoldDB" id="A0A914DMF2"/>